<feature type="domain" description="Glycoside hydrolase family 20 catalytic" evidence="9">
    <location>
        <begin position="270"/>
        <end position="610"/>
    </location>
</feature>
<keyword evidence="4" id="KW-0378">Hydrolase</keyword>
<evidence type="ECO:0000256" key="3">
    <source>
        <dbReference type="ARBA" id="ARBA00012663"/>
    </source>
</evidence>
<proteinExistence type="inferred from homology"/>
<keyword evidence="12" id="KW-1185">Reference proteome</keyword>
<evidence type="ECO:0000259" key="9">
    <source>
        <dbReference type="Pfam" id="PF00728"/>
    </source>
</evidence>
<dbReference type="PRINTS" id="PR00738">
    <property type="entry name" value="GLHYDRLASE20"/>
</dbReference>
<evidence type="ECO:0000259" key="10">
    <source>
        <dbReference type="Pfam" id="PF02838"/>
    </source>
</evidence>
<dbReference type="CDD" id="cd06563">
    <property type="entry name" value="GH20_chitobiase-like"/>
    <property type="match status" value="1"/>
</dbReference>
<dbReference type="InterPro" id="IPR017853">
    <property type="entry name" value="GH"/>
</dbReference>
<sequence>MKALRLNVTLLKNEIGEQELSITLINDSDAVIKPMSLHIDVARWTDSLELSQPNRGIEDKTESPVFSQIGSHLVIPFTQSVTSNSSLCWRLLTRQAAYLRLSDFPSSSYLNFEHKQVQLVMELNVEILQDSPKIEACKLKPAGRDIIVPEPAKLDYIEQTIVITWPLRILCESNETLLDQQLAWVSRQNAGLTFCNSDAGKVGNGDILLSFEYDQSLETEGYTLELQGQNWHIAWSSESGRFYALVSLSQLLMNQPDVIEAQLIQDCPRYDYRGQMLDCARHFQPLNRIKMLLDWMAFYKLNRFHWHLTDDEAWRLEIKAYPQLCEIGAWRGEGLALCSQFGSGAGKSGGYYTQAEVSDILSYAAMLQIEVIPEIDIPGHARAAILALPELLVEAQDQSTYQSVQFYNDNVLNPGLTSTLEFLETVLDEVCVLFPSSVIHLGGDEVPKGVWQHSPAVSELAIGKQKTAESYLFQHLQQHLNQRQRLLAGWEEIAHHQLDTSAIVYAWNGIEVGLECANKGYRVVQCPAQHAYLDMAWDNSPLEPGFHWAGTINLKQAYEWQARDSSLSQAQQALIIGTQSQLWSELITTKERFEYMVFPRVCANAEVAWSLDTKQNYLHFSTKLNHHQQYWKSRDIQAKYLELEKG</sequence>
<dbReference type="GO" id="GO:0004563">
    <property type="term" value="F:beta-N-acetylhexosaminidase activity"/>
    <property type="evidence" value="ECO:0007669"/>
    <property type="project" value="UniProtKB-EC"/>
</dbReference>
<dbReference type="InterPro" id="IPR029018">
    <property type="entry name" value="Hex-like_dom2"/>
</dbReference>
<dbReference type="Gene3D" id="3.20.20.80">
    <property type="entry name" value="Glycosidases"/>
    <property type="match status" value="1"/>
</dbReference>
<comment type="caution">
    <text evidence="11">The sequence shown here is derived from an EMBL/GenBank/DDBJ whole genome shotgun (WGS) entry which is preliminary data.</text>
</comment>
<dbReference type="AlphaFoldDB" id="A0A420E6U3"/>
<dbReference type="EC" id="3.2.1.52" evidence="3"/>
<keyword evidence="5" id="KW-0326">Glycosidase</keyword>
<dbReference type="GO" id="GO:0016020">
    <property type="term" value="C:membrane"/>
    <property type="evidence" value="ECO:0007669"/>
    <property type="project" value="TreeGrafter"/>
</dbReference>
<comment type="similarity">
    <text evidence="2">Belongs to the glycosyl hydrolase 20 family.</text>
</comment>
<dbReference type="SUPFAM" id="SSF51445">
    <property type="entry name" value="(Trans)glycosidases"/>
    <property type="match status" value="1"/>
</dbReference>
<comment type="catalytic activity">
    <reaction evidence="1">
        <text>Hydrolysis of terminal non-reducing N-acetyl-D-hexosamine residues in N-acetyl-beta-D-hexosaminides.</text>
        <dbReference type="EC" id="3.2.1.52"/>
    </reaction>
</comment>
<accession>A0A420E6U3</accession>
<dbReference type="OrthoDB" id="9763537at2"/>
<evidence type="ECO:0000256" key="8">
    <source>
        <dbReference type="PIRSR" id="PIRSR625705-1"/>
    </source>
</evidence>
<evidence type="ECO:0000256" key="6">
    <source>
        <dbReference type="ARBA" id="ARBA00030512"/>
    </source>
</evidence>
<dbReference type="InterPro" id="IPR015883">
    <property type="entry name" value="Glyco_hydro_20_cat"/>
</dbReference>
<dbReference type="RefSeq" id="WP_120356073.1">
    <property type="nucleotide sequence ID" value="NZ_RAQO01000009.1"/>
</dbReference>
<evidence type="ECO:0000256" key="7">
    <source>
        <dbReference type="ARBA" id="ARBA00033000"/>
    </source>
</evidence>
<dbReference type="Gene3D" id="3.30.379.10">
    <property type="entry name" value="Chitobiase/beta-hexosaminidase domain 2-like"/>
    <property type="match status" value="1"/>
</dbReference>
<evidence type="ECO:0000256" key="5">
    <source>
        <dbReference type="ARBA" id="ARBA00023295"/>
    </source>
</evidence>
<dbReference type="GO" id="GO:0005975">
    <property type="term" value="P:carbohydrate metabolic process"/>
    <property type="evidence" value="ECO:0007669"/>
    <property type="project" value="InterPro"/>
</dbReference>
<reference evidence="11 12" key="1">
    <citation type="submission" date="2018-09" db="EMBL/GenBank/DDBJ databases">
        <authorList>
            <person name="Wang Z."/>
        </authorList>
    </citation>
    <scope>NUCLEOTIDE SEQUENCE [LARGE SCALE GENOMIC DNA]</scope>
    <source>
        <strain evidence="11 12">ALS 81</strain>
    </source>
</reference>
<dbReference type="InterPro" id="IPR025705">
    <property type="entry name" value="Beta_hexosaminidase_sua/sub"/>
</dbReference>
<dbReference type="GO" id="GO:0030203">
    <property type="term" value="P:glycosaminoglycan metabolic process"/>
    <property type="evidence" value="ECO:0007669"/>
    <property type="project" value="TreeGrafter"/>
</dbReference>
<dbReference type="InterPro" id="IPR015882">
    <property type="entry name" value="HEX_bac_N"/>
</dbReference>
<feature type="active site" description="Proton donor" evidence="8">
    <location>
        <position position="445"/>
    </location>
</feature>
<dbReference type="Proteomes" id="UP000286482">
    <property type="component" value="Unassembled WGS sequence"/>
</dbReference>
<name>A0A420E6U3_9ALTE</name>
<dbReference type="Pfam" id="PF00728">
    <property type="entry name" value="Glyco_hydro_20"/>
    <property type="match status" value="1"/>
</dbReference>
<dbReference type="EMBL" id="RAQO01000009">
    <property type="protein sequence ID" value="RKF14262.1"/>
    <property type="molecule type" value="Genomic_DNA"/>
</dbReference>
<dbReference type="PANTHER" id="PTHR22600">
    <property type="entry name" value="BETA-HEXOSAMINIDASE"/>
    <property type="match status" value="1"/>
</dbReference>
<evidence type="ECO:0000256" key="4">
    <source>
        <dbReference type="ARBA" id="ARBA00022801"/>
    </source>
</evidence>
<feature type="domain" description="Beta-hexosaminidase bacterial type N-terminal" evidence="10">
    <location>
        <begin position="147"/>
        <end position="266"/>
    </location>
</feature>
<gene>
    <name evidence="11" type="ORF">DBZ36_16485</name>
</gene>
<dbReference type="PANTHER" id="PTHR22600:SF57">
    <property type="entry name" value="BETA-N-ACETYLHEXOSAMINIDASE"/>
    <property type="match status" value="1"/>
</dbReference>
<evidence type="ECO:0000313" key="11">
    <source>
        <dbReference type="EMBL" id="RKF14262.1"/>
    </source>
</evidence>
<evidence type="ECO:0000313" key="12">
    <source>
        <dbReference type="Proteomes" id="UP000286482"/>
    </source>
</evidence>
<dbReference type="Pfam" id="PF02838">
    <property type="entry name" value="Glyco_hydro_20b"/>
    <property type="match status" value="1"/>
</dbReference>
<dbReference type="SUPFAM" id="SSF55545">
    <property type="entry name" value="beta-N-acetylhexosaminidase-like domain"/>
    <property type="match status" value="1"/>
</dbReference>
<organism evidence="11 12">
    <name type="scientific">Alginatibacterium sediminis</name>
    <dbReference type="NCBI Taxonomy" id="2164068"/>
    <lineage>
        <taxon>Bacteria</taxon>
        <taxon>Pseudomonadati</taxon>
        <taxon>Pseudomonadota</taxon>
        <taxon>Gammaproteobacteria</taxon>
        <taxon>Alteromonadales</taxon>
        <taxon>Alteromonadaceae</taxon>
        <taxon>Alginatibacterium</taxon>
    </lineage>
</organism>
<evidence type="ECO:0000256" key="1">
    <source>
        <dbReference type="ARBA" id="ARBA00001231"/>
    </source>
</evidence>
<evidence type="ECO:0000256" key="2">
    <source>
        <dbReference type="ARBA" id="ARBA00006285"/>
    </source>
</evidence>
<protein>
    <recommendedName>
        <fullName evidence="3">beta-N-acetylhexosaminidase</fullName>
        <ecNumber evidence="3">3.2.1.52</ecNumber>
    </recommendedName>
    <alternativeName>
        <fullName evidence="6">Beta-N-acetylhexosaminidase</fullName>
    </alternativeName>
    <alternativeName>
        <fullName evidence="7">N-acetyl-beta-glucosaminidase</fullName>
    </alternativeName>
</protein>